<comment type="caution">
    <text evidence="1">The sequence shown here is derived from an EMBL/GenBank/DDBJ whole genome shotgun (WGS) entry which is preliminary data.</text>
</comment>
<protein>
    <submittedName>
        <fullName evidence="1">NAD(P)/FAD-dependent oxidoreductase</fullName>
        <ecNumber evidence="1">1.-.-.-</ecNumber>
    </submittedName>
</protein>
<accession>A0ACC6UDB6</accession>
<organism evidence="1 2">
    <name type="scientific">Paraburkholderia phymatum</name>
    <dbReference type="NCBI Taxonomy" id="148447"/>
    <lineage>
        <taxon>Bacteria</taxon>
        <taxon>Pseudomonadati</taxon>
        <taxon>Pseudomonadota</taxon>
        <taxon>Betaproteobacteria</taxon>
        <taxon>Burkholderiales</taxon>
        <taxon>Burkholderiaceae</taxon>
        <taxon>Paraburkholderia</taxon>
    </lineage>
</organism>
<dbReference type="Proteomes" id="UP001558850">
    <property type="component" value="Unassembled WGS sequence"/>
</dbReference>
<dbReference type="EMBL" id="JBFRCH010000062">
    <property type="protein sequence ID" value="MEX3937693.1"/>
    <property type="molecule type" value="Genomic_DNA"/>
</dbReference>
<name>A0ACC6UDB6_9BURK</name>
<reference evidence="1" key="1">
    <citation type="submission" date="2024-07" db="EMBL/GenBank/DDBJ databases">
        <title>A survey of Mimosa microsymbionts across Brazilian biomes reveals a high diversity of Paraburkholderia nodulating endemic species, but also that Cupriavidus is common as a symbiont of widespread species.</title>
        <authorList>
            <person name="Rouws L."/>
            <person name="Barauna A."/>
            <person name="Beukes C."/>
            <person name="Rouws J.R.C."/>
            <person name="De Faria S.M."/>
            <person name="Gross E."/>
            <person name="Bueno Dos Reis Junior F."/>
            <person name="Simon M.F."/>
            <person name="Maluk M."/>
            <person name="Odee D.W."/>
            <person name="Kenicer G."/>
            <person name="Young J.P.W."/>
            <person name="Reis V.M."/>
            <person name="Zilli J."/>
            <person name="James E.K."/>
        </authorList>
    </citation>
    <scope>NUCLEOTIDE SEQUENCE</scope>
    <source>
        <strain evidence="1">EG181B</strain>
    </source>
</reference>
<evidence type="ECO:0000313" key="2">
    <source>
        <dbReference type="Proteomes" id="UP001558850"/>
    </source>
</evidence>
<sequence length="401" mass="43241">MRIAIIGAGIVGSSLAYHLATRGANVYIFDTRRAGSVTSLATFSYLNAVRFGGQYGELRVKAISYWTELSTQLRAEQLVHRDGSVYYVDNDADAEKMEAHLAASSVAGLEFERMKAADFVARFEPNLVLPESRFPVYRMPGEGWLESVPMIGRLLRGAEDAGATLCAGEQITRIERRDGEYRLRGTRTDITVDKVVSCSGAETANVLDMFGVKLPVTTRAGVTIVTKPLPTGLRHVVYAGKVHFKPDGSGRLVAGRTDYRASVPTLDDAHAAAEETAALVRPWLRGFGEGEIESVRIGIRPIPADGLPVVGEIPGHPGLSVAVMHSGISLSGLVGREHASEILTDNESELLRSYRPERLIDHVDKRREFAPWAPGDLATAETGHSGILSIGAAPTDGEPAK</sequence>
<dbReference type="EC" id="1.-.-.-" evidence="1"/>
<evidence type="ECO:0000313" key="1">
    <source>
        <dbReference type="EMBL" id="MEX3937693.1"/>
    </source>
</evidence>
<keyword evidence="2" id="KW-1185">Reference proteome</keyword>
<keyword evidence="1" id="KW-0560">Oxidoreductase</keyword>
<gene>
    <name evidence="1" type="ORF">AB4Y32_39280</name>
</gene>
<proteinExistence type="predicted"/>